<reference evidence="4" key="2">
    <citation type="submission" date="2004-02" db="EMBL/GenBank/DDBJ databases">
        <authorList>
            <consortium name="Genoscope"/>
            <consortium name="Whitehead Institute Centre for Genome Research"/>
        </authorList>
    </citation>
    <scope>NUCLEOTIDE SEQUENCE</scope>
</reference>
<evidence type="ECO:0000313" key="4">
    <source>
        <dbReference type="EMBL" id="CAG10050.1"/>
    </source>
</evidence>
<dbReference type="OrthoDB" id="10007376at2759"/>
<evidence type="ECO:0000256" key="2">
    <source>
        <dbReference type="SAM" id="SignalP"/>
    </source>
</evidence>
<sequence length="155" mass="16908">MSRLLLLLGTLGTLGTLGGAVQDLAPPTNLRFDSVDYKNVLSWSPPANGSSLLYDVQWKMSSSWWTPVSAQAHAAPQTQAEVLRPGPDPDPPPGQEQRSQPPHLCLHPLTRPAPAPPAQDGGHRCWVCCCFQHVASKDQRSTRRRELCPAHVSFS</sequence>
<accession>Q4RNI2</accession>
<keyword evidence="2" id="KW-0732">Signal</keyword>
<feature type="signal peptide" evidence="2">
    <location>
        <begin position="1"/>
        <end position="20"/>
    </location>
</feature>
<gene>
    <name evidence="4" type="ORF">GSTENG00031545001</name>
</gene>
<dbReference type="EMBL" id="CAAE01015013">
    <property type="protein sequence ID" value="CAG10050.1"/>
    <property type="molecule type" value="Genomic_DNA"/>
</dbReference>
<proteinExistence type="predicted"/>
<feature type="chain" id="PRO_5004242975" evidence="2">
    <location>
        <begin position="21"/>
        <end position="155"/>
    </location>
</feature>
<reference evidence="4" key="1">
    <citation type="journal article" date="2004" name="Nature">
        <title>Genome duplication in the teleost fish Tetraodon nigroviridis reveals the early vertebrate proto-karyotype.</title>
        <authorList>
            <person name="Jaillon O."/>
            <person name="Aury J.-M."/>
            <person name="Brunet F."/>
            <person name="Petit J.-L."/>
            <person name="Stange-Thomann N."/>
            <person name="Mauceli E."/>
            <person name="Bouneau L."/>
            <person name="Fischer C."/>
            <person name="Ozouf-Costaz C."/>
            <person name="Bernot A."/>
            <person name="Nicaud S."/>
            <person name="Jaffe D."/>
            <person name="Fisher S."/>
            <person name="Lutfalla G."/>
            <person name="Dossat C."/>
            <person name="Segurens B."/>
            <person name="Dasilva C."/>
            <person name="Salanoubat M."/>
            <person name="Levy M."/>
            <person name="Boudet N."/>
            <person name="Castellano S."/>
            <person name="Anthouard V."/>
            <person name="Jubin C."/>
            <person name="Castelli V."/>
            <person name="Katinka M."/>
            <person name="Vacherie B."/>
            <person name="Biemont C."/>
            <person name="Skalli Z."/>
            <person name="Cattolico L."/>
            <person name="Poulain J."/>
            <person name="De Berardinis V."/>
            <person name="Cruaud C."/>
            <person name="Duprat S."/>
            <person name="Brottier P."/>
            <person name="Coutanceau J.-P."/>
            <person name="Gouzy J."/>
            <person name="Parra G."/>
            <person name="Lardier G."/>
            <person name="Chapple C."/>
            <person name="McKernan K.J."/>
            <person name="McEwan P."/>
            <person name="Bosak S."/>
            <person name="Kellis M."/>
            <person name="Volff J.-N."/>
            <person name="Guigo R."/>
            <person name="Zody M.C."/>
            <person name="Mesirov J."/>
            <person name="Lindblad-Toh K."/>
            <person name="Birren B."/>
            <person name="Nusbaum C."/>
            <person name="Kahn D."/>
            <person name="Robinson-Rechavi M."/>
            <person name="Laudet V."/>
            <person name="Schachter V."/>
            <person name="Quetier F."/>
            <person name="Saurin W."/>
            <person name="Scarpelli C."/>
            <person name="Wincker P."/>
            <person name="Lander E.S."/>
            <person name="Weissenbach J."/>
            <person name="Roest Crollius H."/>
        </authorList>
    </citation>
    <scope>NUCLEOTIDE SEQUENCE [LARGE SCALE GENOMIC DNA]</scope>
</reference>
<dbReference type="InterPro" id="IPR013783">
    <property type="entry name" value="Ig-like_fold"/>
</dbReference>
<feature type="region of interest" description="Disordered" evidence="1">
    <location>
        <begin position="69"/>
        <end position="117"/>
    </location>
</feature>
<name>Q4RNI2_TETNG</name>
<dbReference type="InterPro" id="IPR036116">
    <property type="entry name" value="FN3_sf"/>
</dbReference>
<dbReference type="KEGG" id="tng:GSTEN00031545G001"/>
<dbReference type="InterPro" id="IPR003961">
    <property type="entry name" value="FN3_dom"/>
</dbReference>
<dbReference type="Gene3D" id="2.60.40.10">
    <property type="entry name" value="Immunoglobulins"/>
    <property type="match status" value="1"/>
</dbReference>
<dbReference type="AlphaFoldDB" id="Q4RNI2"/>
<dbReference type="Pfam" id="PF01108">
    <property type="entry name" value="Tissue_fac"/>
    <property type="match status" value="1"/>
</dbReference>
<feature type="domain" description="Fibronectin type-III" evidence="3">
    <location>
        <begin position="5"/>
        <end position="69"/>
    </location>
</feature>
<organism evidence="4">
    <name type="scientific">Tetraodon nigroviridis</name>
    <name type="common">Spotted green pufferfish</name>
    <name type="synonym">Chelonodon nigroviridis</name>
    <dbReference type="NCBI Taxonomy" id="99883"/>
    <lineage>
        <taxon>Eukaryota</taxon>
        <taxon>Metazoa</taxon>
        <taxon>Chordata</taxon>
        <taxon>Craniata</taxon>
        <taxon>Vertebrata</taxon>
        <taxon>Euteleostomi</taxon>
        <taxon>Actinopterygii</taxon>
        <taxon>Neopterygii</taxon>
        <taxon>Teleostei</taxon>
        <taxon>Neoteleostei</taxon>
        <taxon>Acanthomorphata</taxon>
        <taxon>Eupercaria</taxon>
        <taxon>Tetraodontiformes</taxon>
        <taxon>Tetradontoidea</taxon>
        <taxon>Tetraodontidae</taxon>
        <taxon>Tetraodon</taxon>
    </lineage>
</organism>
<evidence type="ECO:0000259" key="3">
    <source>
        <dbReference type="Pfam" id="PF01108"/>
    </source>
</evidence>
<comment type="caution">
    <text evidence="4">The sequence shown here is derived from an EMBL/GenBank/DDBJ whole genome shotgun (WGS) entry which is preliminary data.</text>
</comment>
<evidence type="ECO:0000256" key="1">
    <source>
        <dbReference type="SAM" id="MobiDB-lite"/>
    </source>
</evidence>
<dbReference type="SUPFAM" id="SSF49265">
    <property type="entry name" value="Fibronectin type III"/>
    <property type="match status" value="1"/>
</dbReference>
<protein>
    <submittedName>
        <fullName evidence="4">(spotted green pufferfish) hypothetical protein</fullName>
    </submittedName>
</protein>